<evidence type="ECO:0000256" key="5">
    <source>
        <dbReference type="ARBA" id="ARBA00023136"/>
    </source>
</evidence>
<gene>
    <name evidence="7" type="ORF">OMED0929_LOCUS7428</name>
</gene>
<dbReference type="GO" id="GO:0016020">
    <property type="term" value="C:membrane"/>
    <property type="evidence" value="ECO:0007669"/>
    <property type="project" value="UniProtKB-SubCell"/>
</dbReference>
<evidence type="ECO:0008006" key="8">
    <source>
        <dbReference type="Google" id="ProtNLM"/>
    </source>
</evidence>
<dbReference type="EMBL" id="HBEW01008819">
    <property type="protein sequence ID" value="CAD8589337.1"/>
    <property type="molecule type" value="Transcribed_RNA"/>
</dbReference>
<comment type="similarity">
    <text evidence="2 6">Belongs to the peroxisomal membrane protein PXMP2/4 family.</text>
</comment>
<dbReference type="PANTHER" id="PTHR11266:SF116">
    <property type="entry name" value="MPV17-LIKE PROTEIN"/>
    <property type="match status" value="1"/>
</dbReference>
<evidence type="ECO:0000256" key="2">
    <source>
        <dbReference type="ARBA" id="ARBA00006824"/>
    </source>
</evidence>
<evidence type="ECO:0000313" key="7">
    <source>
        <dbReference type="EMBL" id="CAD8589337.1"/>
    </source>
</evidence>
<comment type="subcellular location">
    <subcellularLocation>
        <location evidence="1">Membrane</location>
        <topology evidence="1">Multi-pass membrane protein</topology>
    </subcellularLocation>
</comment>
<evidence type="ECO:0000256" key="6">
    <source>
        <dbReference type="RuleBase" id="RU363053"/>
    </source>
</evidence>
<accession>A0A6U0FLH6</accession>
<reference evidence="7" key="1">
    <citation type="submission" date="2021-01" db="EMBL/GenBank/DDBJ databases">
        <authorList>
            <person name="Corre E."/>
            <person name="Pelletier E."/>
            <person name="Niang G."/>
            <person name="Scheremetjew M."/>
            <person name="Finn R."/>
            <person name="Kale V."/>
            <person name="Holt S."/>
            <person name="Cochrane G."/>
            <person name="Meng A."/>
            <person name="Brown T."/>
            <person name="Cohen L."/>
        </authorList>
    </citation>
    <scope>NUCLEOTIDE SEQUENCE</scope>
    <source>
        <strain evidence="7">Clade-D-RCC2572</strain>
    </source>
</reference>
<dbReference type="PANTHER" id="PTHR11266">
    <property type="entry name" value="PEROXISOMAL MEMBRANE PROTEIN 2, PXMP2 MPV17"/>
    <property type="match status" value="1"/>
</dbReference>
<dbReference type="AlphaFoldDB" id="A0A6U0FLH6"/>
<dbReference type="GO" id="GO:0005737">
    <property type="term" value="C:cytoplasm"/>
    <property type="evidence" value="ECO:0007669"/>
    <property type="project" value="TreeGrafter"/>
</dbReference>
<keyword evidence="5" id="KW-0472">Membrane</keyword>
<proteinExistence type="inferred from homology"/>
<organism evidence="7">
    <name type="scientific">Ostreococcus mediterraneus</name>
    <dbReference type="NCBI Taxonomy" id="1486918"/>
    <lineage>
        <taxon>Eukaryota</taxon>
        <taxon>Viridiplantae</taxon>
        <taxon>Chlorophyta</taxon>
        <taxon>Mamiellophyceae</taxon>
        <taxon>Mamiellales</taxon>
        <taxon>Bathycoccaceae</taxon>
        <taxon>Ostreococcus</taxon>
    </lineage>
</organism>
<evidence type="ECO:0000256" key="4">
    <source>
        <dbReference type="ARBA" id="ARBA00022989"/>
    </source>
</evidence>
<evidence type="ECO:0000256" key="3">
    <source>
        <dbReference type="ARBA" id="ARBA00022692"/>
    </source>
</evidence>
<evidence type="ECO:0000256" key="1">
    <source>
        <dbReference type="ARBA" id="ARBA00004141"/>
    </source>
</evidence>
<keyword evidence="4" id="KW-1133">Transmembrane helix</keyword>
<keyword evidence="3" id="KW-0812">Transmembrane</keyword>
<sequence>MACGDVLCQGVQAYDRRRSGAQATTGARDGEEGGASASALVSSVLGFEPDLARTARFFAVGALLHGPFFHLAFKRVDALVGVGTDAATVIKKTAISHATLFPSYTCAFFFAMNALEGEPVAVGANKLYDKALPTFVSGTYFWPVANAINFGYVPRPRRILFLNACGVGWNAYMSHVVSAGSADARGVNVGPHEHLLAASKRE</sequence>
<name>A0A6U0FLH6_9CHLO</name>
<dbReference type="InterPro" id="IPR007248">
    <property type="entry name" value="Mpv17_PMP22"/>
</dbReference>
<protein>
    <recommendedName>
        <fullName evidence="8">Peroxisomal membrane protein MPV17</fullName>
    </recommendedName>
</protein>
<dbReference type="Pfam" id="PF04117">
    <property type="entry name" value="Mpv17_PMP22"/>
    <property type="match status" value="1"/>
</dbReference>